<name>A0A0F9C4D8_9ZZZZ</name>
<accession>A0A0F9C4D8</accession>
<reference evidence="1" key="1">
    <citation type="journal article" date="2015" name="Nature">
        <title>Complex archaea that bridge the gap between prokaryotes and eukaryotes.</title>
        <authorList>
            <person name="Spang A."/>
            <person name="Saw J.H."/>
            <person name="Jorgensen S.L."/>
            <person name="Zaremba-Niedzwiedzka K."/>
            <person name="Martijn J."/>
            <person name="Lind A.E."/>
            <person name="van Eijk R."/>
            <person name="Schleper C."/>
            <person name="Guy L."/>
            <person name="Ettema T.J."/>
        </authorList>
    </citation>
    <scope>NUCLEOTIDE SEQUENCE</scope>
</reference>
<comment type="caution">
    <text evidence="1">The sequence shown here is derived from an EMBL/GenBank/DDBJ whole genome shotgun (WGS) entry which is preliminary data.</text>
</comment>
<gene>
    <name evidence="1" type="ORF">LCGC14_2448500</name>
</gene>
<dbReference type="EMBL" id="LAZR01037843">
    <property type="protein sequence ID" value="KKL21132.1"/>
    <property type="molecule type" value="Genomic_DNA"/>
</dbReference>
<feature type="non-terminal residue" evidence="1">
    <location>
        <position position="100"/>
    </location>
</feature>
<sequence>MPNYYTYIYLDPRKPGYYEYLGISFDYEPFYIGKGSSVRWYPSVHVGRPRSEYLTNKLKKIGLNNVIKLKLIDNLSESDAFLFEQLYIKIIGRKCVGEGP</sequence>
<proteinExistence type="predicted"/>
<evidence type="ECO:0000313" key="1">
    <source>
        <dbReference type="EMBL" id="KKL21132.1"/>
    </source>
</evidence>
<organism evidence="1">
    <name type="scientific">marine sediment metagenome</name>
    <dbReference type="NCBI Taxonomy" id="412755"/>
    <lineage>
        <taxon>unclassified sequences</taxon>
        <taxon>metagenomes</taxon>
        <taxon>ecological metagenomes</taxon>
    </lineage>
</organism>
<evidence type="ECO:0008006" key="2">
    <source>
        <dbReference type="Google" id="ProtNLM"/>
    </source>
</evidence>
<protein>
    <recommendedName>
        <fullName evidence="2">GIY-YIG domain-containing protein</fullName>
    </recommendedName>
</protein>
<dbReference type="AlphaFoldDB" id="A0A0F9C4D8"/>